<reference evidence="10 11" key="1">
    <citation type="submission" date="2019-01" db="EMBL/GenBank/DDBJ databases">
        <authorList>
            <person name="Deng T."/>
        </authorList>
    </citation>
    <scope>NUCLEOTIDE SEQUENCE [LARGE SCALE GENOMIC DNA]</scope>
    <source>
        <strain evidence="10 11">F8825</strain>
    </source>
</reference>
<dbReference type="PANTHER" id="PTHR32309:SF13">
    <property type="entry name" value="FERRIC ENTEROBACTIN TRANSPORT PROTEIN FEPE"/>
    <property type="match status" value="1"/>
</dbReference>
<keyword evidence="3 7" id="KW-0812">Transmembrane</keyword>
<dbReference type="Proteomes" id="UP000291088">
    <property type="component" value="Unassembled WGS sequence"/>
</dbReference>
<keyword evidence="11" id="KW-1185">Reference proteome</keyword>
<dbReference type="InterPro" id="IPR003856">
    <property type="entry name" value="LPS_length_determ_N"/>
</dbReference>
<dbReference type="AlphaFoldDB" id="A0A4Q2TXA9"/>
<dbReference type="EMBL" id="SDVB01000082">
    <property type="protein sequence ID" value="RYC25774.1"/>
    <property type="molecule type" value="Genomic_DNA"/>
</dbReference>
<evidence type="ECO:0000256" key="3">
    <source>
        <dbReference type="ARBA" id="ARBA00022692"/>
    </source>
</evidence>
<evidence type="ECO:0000313" key="11">
    <source>
        <dbReference type="Proteomes" id="UP000291088"/>
    </source>
</evidence>
<organism evidence="10 11">
    <name type="scientific">Ciceribacter ferrooxidans</name>
    <dbReference type="NCBI Taxonomy" id="2509717"/>
    <lineage>
        <taxon>Bacteria</taxon>
        <taxon>Pseudomonadati</taxon>
        <taxon>Pseudomonadota</taxon>
        <taxon>Alphaproteobacteria</taxon>
        <taxon>Hyphomicrobiales</taxon>
        <taxon>Rhizobiaceae</taxon>
        <taxon>Ciceribacter</taxon>
    </lineage>
</organism>
<protein>
    <recommendedName>
        <fullName evidence="12">Lipopolysaccharide biosynthesis protein</fullName>
    </recommendedName>
</protein>
<feature type="domain" description="Polysaccharide chain length determinant N-terminal" evidence="8">
    <location>
        <begin position="2"/>
        <end position="95"/>
    </location>
</feature>
<evidence type="ECO:0000256" key="2">
    <source>
        <dbReference type="ARBA" id="ARBA00022475"/>
    </source>
</evidence>
<evidence type="ECO:0000256" key="6">
    <source>
        <dbReference type="SAM" id="MobiDB-lite"/>
    </source>
</evidence>
<evidence type="ECO:0000313" key="10">
    <source>
        <dbReference type="EMBL" id="RYC25774.1"/>
    </source>
</evidence>
<keyword evidence="5 7" id="KW-0472">Membrane</keyword>
<evidence type="ECO:0000256" key="1">
    <source>
        <dbReference type="ARBA" id="ARBA00004651"/>
    </source>
</evidence>
<evidence type="ECO:0000256" key="4">
    <source>
        <dbReference type="ARBA" id="ARBA00022989"/>
    </source>
</evidence>
<accession>A0A4Q2TXA9</accession>
<gene>
    <name evidence="10" type="ORF">EUU22_01945</name>
</gene>
<keyword evidence="2" id="KW-1003">Cell membrane</keyword>
<dbReference type="Pfam" id="PF02706">
    <property type="entry name" value="Wzz"/>
    <property type="match status" value="1"/>
</dbReference>
<name>A0A4Q2TXA9_9HYPH</name>
<feature type="transmembrane region" description="Helical" evidence="7">
    <location>
        <begin position="16"/>
        <end position="35"/>
    </location>
</feature>
<dbReference type="Pfam" id="PF13807">
    <property type="entry name" value="GNVR"/>
    <property type="match status" value="1"/>
</dbReference>
<evidence type="ECO:0000256" key="7">
    <source>
        <dbReference type="SAM" id="Phobius"/>
    </source>
</evidence>
<feature type="region of interest" description="Disordered" evidence="6">
    <location>
        <begin position="550"/>
        <end position="574"/>
    </location>
</feature>
<dbReference type="PANTHER" id="PTHR32309">
    <property type="entry name" value="TYROSINE-PROTEIN KINASE"/>
    <property type="match status" value="1"/>
</dbReference>
<evidence type="ECO:0000259" key="8">
    <source>
        <dbReference type="Pfam" id="PF02706"/>
    </source>
</evidence>
<dbReference type="InterPro" id="IPR032807">
    <property type="entry name" value="GNVR"/>
</dbReference>
<evidence type="ECO:0000259" key="9">
    <source>
        <dbReference type="Pfam" id="PF13807"/>
    </source>
</evidence>
<dbReference type="RefSeq" id="WP_129330432.1">
    <property type="nucleotide sequence ID" value="NZ_SDVB01000082.1"/>
</dbReference>
<feature type="transmembrane region" description="Helical" evidence="7">
    <location>
        <begin position="409"/>
        <end position="429"/>
    </location>
</feature>
<dbReference type="OrthoDB" id="230260at2"/>
<proteinExistence type="predicted"/>
<feature type="domain" description="Tyrosine-protein kinase G-rich" evidence="9">
    <location>
        <begin position="358"/>
        <end position="431"/>
    </location>
</feature>
<evidence type="ECO:0000256" key="5">
    <source>
        <dbReference type="ARBA" id="ARBA00023136"/>
    </source>
</evidence>
<comment type="subcellular location">
    <subcellularLocation>
        <location evidence="1">Cell membrane</location>
        <topology evidence="1">Multi-pass membrane protein</topology>
    </subcellularLocation>
</comment>
<sequence>MDIDIFQLPGILRRRLRYVILTVVVCLVLAFVYVLRLTPLYTSSTELLLDPKGLVTGGADPVNVTTPAPQDQSAVDSQIYVMQSRATLEEVADKLNLARDPFFATAIKKAKNERDRLMAVVTALKTHVTIERAGQSLVFSISAEHPNAATAADIANSIAAVYLRQLDEARANAARRASSSFQLQASELRDRVLKAELAVEKFKAENGLVSTGQQGLVIDQQVAGLNQQLIDARATEERQRTIYEQAKKLTIDAIESGAIPEVLQSTSIGLLRDRYVNLLDRRSQLATSLGGNHPQIKAINSQIANMQSAIEQELGRVRQSMKSSYERAVADTKALTTQLEKMSATSFDSSAAQIKMRQLESEADAVRTLYKAFLSRAEELGQQQSVNTDNSRVITAAVPMPKSSTVLKLVILVAAGLFGFVLGSALAVLRELLARQAPTSETLGRRTGFPVLARIRTPRPHTKPTLLRRLPFVGGAAEEPPLPLGENHPAIRALAGQLVERLGAQAPATVLFATPKPMREATGIVADTVQALLDLGHDVLYAPGDLAERSQRPTRFGRPSLRGALEREREDTGPSGDLLRYDLFRARRGSTRPMPEDRGHRFVIVNACGTQAADFLPSLMSHADALVPILDMRDTPQEDLAGYVDALGGKPEIVLGTVVVEA</sequence>
<dbReference type="InterPro" id="IPR050445">
    <property type="entry name" value="Bact_polysacc_biosynth/exp"/>
</dbReference>
<comment type="caution">
    <text evidence="10">The sequence shown here is derived from an EMBL/GenBank/DDBJ whole genome shotgun (WGS) entry which is preliminary data.</text>
</comment>
<evidence type="ECO:0008006" key="12">
    <source>
        <dbReference type="Google" id="ProtNLM"/>
    </source>
</evidence>
<dbReference type="GO" id="GO:0004713">
    <property type="term" value="F:protein tyrosine kinase activity"/>
    <property type="evidence" value="ECO:0007669"/>
    <property type="project" value="TreeGrafter"/>
</dbReference>
<dbReference type="GO" id="GO:0005886">
    <property type="term" value="C:plasma membrane"/>
    <property type="evidence" value="ECO:0007669"/>
    <property type="project" value="UniProtKB-SubCell"/>
</dbReference>
<keyword evidence="4 7" id="KW-1133">Transmembrane helix</keyword>